<keyword evidence="4" id="KW-1185">Reference proteome</keyword>
<feature type="transmembrane region" description="Helical" evidence="2">
    <location>
        <begin position="128"/>
        <end position="155"/>
    </location>
</feature>
<feature type="compositionally biased region" description="Basic and acidic residues" evidence="1">
    <location>
        <begin position="359"/>
        <end position="376"/>
    </location>
</feature>
<keyword evidence="2" id="KW-0472">Membrane</keyword>
<feature type="compositionally biased region" description="Gly residues" evidence="1">
    <location>
        <begin position="578"/>
        <end position="588"/>
    </location>
</feature>
<organism evidence="3 4">
    <name type="scientific">Ectocarpus siliculosus</name>
    <name type="common">Brown alga</name>
    <name type="synonym">Conferva siliculosa</name>
    <dbReference type="NCBI Taxonomy" id="2880"/>
    <lineage>
        <taxon>Eukaryota</taxon>
        <taxon>Sar</taxon>
        <taxon>Stramenopiles</taxon>
        <taxon>Ochrophyta</taxon>
        <taxon>PX clade</taxon>
        <taxon>Phaeophyceae</taxon>
        <taxon>Ectocarpales</taxon>
        <taxon>Ectocarpaceae</taxon>
        <taxon>Ectocarpus</taxon>
    </lineage>
</organism>
<keyword evidence="2" id="KW-1133">Transmembrane helix</keyword>
<name>D8LGG8_ECTSI</name>
<feature type="transmembrane region" description="Helical" evidence="2">
    <location>
        <begin position="190"/>
        <end position="208"/>
    </location>
</feature>
<feature type="compositionally biased region" description="Basic residues" evidence="1">
    <location>
        <begin position="419"/>
        <end position="429"/>
    </location>
</feature>
<feature type="region of interest" description="Disordered" evidence="1">
    <location>
        <begin position="1"/>
        <end position="32"/>
    </location>
</feature>
<feature type="compositionally biased region" description="Basic and acidic residues" evidence="1">
    <location>
        <begin position="549"/>
        <end position="560"/>
    </location>
</feature>
<feature type="compositionally biased region" description="Basic residues" evidence="1">
    <location>
        <begin position="614"/>
        <end position="625"/>
    </location>
</feature>
<feature type="compositionally biased region" description="Gly residues" evidence="1">
    <location>
        <begin position="434"/>
        <end position="448"/>
    </location>
</feature>
<evidence type="ECO:0000313" key="3">
    <source>
        <dbReference type="EMBL" id="CBN75743.1"/>
    </source>
</evidence>
<dbReference type="OrthoDB" id="10465308at2759"/>
<feature type="compositionally biased region" description="Polar residues" evidence="1">
    <location>
        <begin position="319"/>
        <end position="338"/>
    </location>
</feature>
<dbReference type="EMBL" id="FN649760">
    <property type="protein sequence ID" value="CBN75743.1"/>
    <property type="molecule type" value="Genomic_DNA"/>
</dbReference>
<protein>
    <recommendedName>
        <fullName evidence="5">DUF4203 domain-containing protein</fullName>
    </recommendedName>
</protein>
<feature type="region of interest" description="Disordered" evidence="1">
    <location>
        <begin position="394"/>
        <end position="479"/>
    </location>
</feature>
<accession>D8LGG8</accession>
<dbReference type="AlphaFoldDB" id="D8LGG8"/>
<feature type="transmembrane region" description="Helical" evidence="2">
    <location>
        <begin position="214"/>
        <end position="233"/>
    </location>
</feature>
<feature type="compositionally biased region" description="Gly residues" evidence="1">
    <location>
        <begin position="1"/>
        <end position="11"/>
    </location>
</feature>
<sequence>MGVAVGGGGDVGDGDSAEEEDPSSASTRALHSPSVPTEMLVDYVRITQGPDGQWVPPLESIAADGGLQPVALDGVTRSSPRMLDVIINLLAVSACVLGPYMAMTGLSRPRTNTILMGMEIGAFKAANASYLISGSYVMAFVGAVTFGMLVGYLALHHRAMARWNTVAGLAVPALFVLIDIGMISDIGSRYVCWAIFFVLTVTFAVLVFPSEHHAKGFVVATAATGSCVLKLGLGRLLGESGEIFKILDDPLGDWCHVSRICQSLIYVMGAMFFIGLSSQRCLRPLSKDVNNDGVTTSLEKQRSALFTPPRARSPLGASSARSSTHTLTRQDTCSTSSDFEIDDNQEASAGGQRQSGGDGGDKAAGRRQGNEKKGFRDYDEDEAFILGIGARRGRAPGAWERVSAGTRSEGDTIELVIHSPHKRALRPHRPSGWFGSGGSSGGNSGGGGSDHRQSMPQFCLRDGQDGGNDRGLSSPSTNDYEDALSILSASELVTPDAEVPAAIAPAVASAGSANTEGARSGRLADAFSEKWGSWVQDVNSSDSNDDGSGEGRRDDGRDGSGYRLAFQDNGEEKSTAAGGSGGGGGGGCRSAREFDNEVLSPVPTEPRRRPAVLQRRRRRRRRCRGCGRNGTRQ</sequence>
<evidence type="ECO:0000256" key="1">
    <source>
        <dbReference type="SAM" id="MobiDB-lite"/>
    </source>
</evidence>
<evidence type="ECO:0000256" key="2">
    <source>
        <dbReference type="SAM" id="Phobius"/>
    </source>
</evidence>
<gene>
    <name evidence="3" type="ORF">Esi_0167_0069</name>
</gene>
<evidence type="ECO:0000313" key="4">
    <source>
        <dbReference type="Proteomes" id="UP000002630"/>
    </source>
</evidence>
<feature type="region of interest" description="Disordered" evidence="1">
    <location>
        <begin position="534"/>
        <end position="633"/>
    </location>
</feature>
<feature type="compositionally biased region" description="Acidic residues" evidence="1">
    <location>
        <begin position="12"/>
        <end position="22"/>
    </location>
</feature>
<feature type="transmembrane region" description="Helical" evidence="2">
    <location>
        <begin position="85"/>
        <end position="107"/>
    </location>
</feature>
<keyword evidence="2" id="KW-0812">Transmembrane</keyword>
<proteinExistence type="predicted"/>
<dbReference type="Proteomes" id="UP000002630">
    <property type="component" value="Unassembled WGS sequence"/>
</dbReference>
<dbReference type="InParanoid" id="D8LGG8"/>
<feature type="transmembrane region" description="Helical" evidence="2">
    <location>
        <begin position="161"/>
        <end position="178"/>
    </location>
</feature>
<evidence type="ECO:0008006" key="5">
    <source>
        <dbReference type="Google" id="ProtNLM"/>
    </source>
</evidence>
<feature type="region of interest" description="Disordered" evidence="1">
    <location>
        <begin position="300"/>
        <end position="376"/>
    </location>
</feature>
<reference evidence="3 4" key="1">
    <citation type="journal article" date="2010" name="Nature">
        <title>The Ectocarpus genome and the independent evolution of multicellularity in brown algae.</title>
        <authorList>
            <person name="Cock J.M."/>
            <person name="Sterck L."/>
            <person name="Rouze P."/>
            <person name="Scornet D."/>
            <person name="Allen A.E."/>
            <person name="Amoutzias G."/>
            <person name="Anthouard V."/>
            <person name="Artiguenave F."/>
            <person name="Aury J.M."/>
            <person name="Badger J.H."/>
            <person name="Beszteri B."/>
            <person name="Billiau K."/>
            <person name="Bonnet E."/>
            <person name="Bothwell J.H."/>
            <person name="Bowler C."/>
            <person name="Boyen C."/>
            <person name="Brownlee C."/>
            <person name="Carrano C.J."/>
            <person name="Charrier B."/>
            <person name="Cho G.Y."/>
            <person name="Coelho S.M."/>
            <person name="Collen J."/>
            <person name="Corre E."/>
            <person name="Da Silva C."/>
            <person name="Delage L."/>
            <person name="Delaroque N."/>
            <person name="Dittami S.M."/>
            <person name="Doulbeau S."/>
            <person name="Elias M."/>
            <person name="Farnham G."/>
            <person name="Gachon C.M."/>
            <person name="Gschloessl B."/>
            <person name="Heesch S."/>
            <person name="Jabbari K."/>
            <person name="Jubin C."/>
            <person name="Kawai H."/>
            <person name="Kimura K."/>
            <person name="Kloareg B."/>
            <person name="Kupper F.C."/>
            <person name="Lang D."/>
            <person name="Le Bail A."/>
            <person name="Leblanc C."/>
            <person name="Lerouge P."/>
            <person name="Lohr M."/>
            <person name="Lopez P.J."/>
            <person name="Martens C."/>
            <person name="Maumus F."/>
            <person name="Michel G."/>
            <person name="Miranda-Saavedra D."/>
            <person name="Morales J."/>
            <person name="Moreau H."/>
            <person name="Motomura T."/>
            <person name="Nagasato C."/>
            <person name="Napoli C.A."/>
            <person name="Nelson D.R."/>
            <person name="Nyvall-Collen P."/>
            <person name="Peters A.F."/>
            <person name="Pommier C."/>
            <person name="Potin P."/>
            <person name="Poulain J."/>
            <person name="Quesneville H."/>
            <person name="Read B."/>
            <person name="Rensing S.A."/>
            <person name="Ritter A."/>
            <person name="Rousvoal S."/>
            <person name="Samanta M."/>
            <person name="Samson G."/>
            <person name="Schroeder D.C."/>
            <person name="Segurens B."/>
            <person name="Strittmatter M."/>
            <person name="Tonon T."/>
            <person name="Tregear J.W."/>
            <person name="Valentin K."/>
            <person name="von Dassow P."/>
            <person name="Yamagishi T."/>
            <person name="Van de Peer Y."/>
            <person name="Wincker P."/>
        </authorList>
    </citation>
    <scope>NUCLEOTIDE SEQUENCE [LARGE SCALE GENOMIC DNA]</scope>
    <source>
        <strain evidence="4">Ec32 / CCAP1310/4</strain>
    </source>
</reference>